<dbReference type="GO" id="GO:0008278">
    <property type="term" value="C:cohesin complex"/>
    <property type="evidence" value="ECO:0007669"/>
    <property type="project" value="InterPro"/>
</dbReference>
<reference evidence="5" key="1">
    <citation type="journal article" date="2017" name="Nature">
        <title>The genome of Chenopodium quinoa.</title>
        <authorList>
            <person name="Jarvis D.E."/>
            <person name="Ho Y.S."/>
            <person name="Lightfoot D.J."/>
            <person name="Schmoeckel S.M."/>
            <person name="Li B."/>
            <person name="Borm T.J.A."/>
            <person name="Ohyanagi H."/>
            <person name="Mineta K."/>
            <person name="Michell C.T."/>
            <person name="Saber N."/>
            <person name="Kharbatia N.M."/>
            <person name="Rupper R.R."/>
            <person name="Sharp A.R."/>
            <person name="Dally N."/>
            <person name="Boughton B.A."/>
            <person name="Woo Y.H."/>
            <person name="Gao G."/>
            <person name="Schijlen E.G.W.M."/>
            <person name="Guo X."/>
            <person name="Momin A.A."/>
            <person name="Negrao S."/>
            <person name="Al-Babili S."/>
            <person name="Gehring C."/>
            <person name="Roessner U."/>
            <person name="Jung C."/>
            <person name="Murphy K."/>
            <person name="Arold S.T."/>
            <person name="Gojobori T."/>
            <person name="van der Linden C.G."/>
            <person name="van Loo E.N."/>
            <person name="Jellen E.N."/>
            <person name="Maughan P.J."/>
            <person name="Tester M."/>
        </authorList>
    </citation>
    <scope>NUCLEOTIDE SEQUENCE [LARGE SCALE GENOMIC DNA]</scope>
    <source>
        <strain evidence="5">cv. PI 614886</strain>
    </source>
</reference>
<dbReference type="PANTHER" id="PTHR12585:SF73">
    <property type="entry name" value="SISTER CHROMATID COHESION 1 PROTEIN 2"/>
    <property type="match status" value="1"/>
</dbReference>
<evidence type="ECO:0000256" key="1">
    <source>
        <dbReference type="ARBA" id="ARBA00004123"/>
    </source>
</evidence>
<keyword evidence="6" id="KW-1185">Reference proteome</keyword>
<dbReference type="GO" id="GO:1990414">
    <property type="term" value="P:replication-born double-strand break repair via sister chromatid exchange"/>
    <property type="evidence" value="ECO:0007669"/>
    <property type="project" value="TreeGrafter"/>
</dbReference>
<keyword evidence="2" id="KW-0539">Nucleus</keyword>
<dbReference type="EnsemblPlants" id="AUR62018742-RA">
    <property type="protein sequence ID" value="AUR62018742-RA:cds"/>
    <property type="gene ID" value="AUR62018742"/>
</dbReference>
<dbReference type="PANTHER" id="PTHR12585">
    <property type="entry name" value="SCC1 / RAD21 FAMILY MEMBER"/>
    <property type="match status" value="1"/>
</dbReference>
<dbReference type="GO" id="GO:0003682">
    <property type="term" value="F:chromatin binding"/>
    <property type="evidence" value="ECO:0007669"/>
    <property type="project" value="TreeGrafter"/>
</dbReference>
<dbReference type="InterPro" id="IPR006910">
    <property type="entry name" value="Rad21_Rec8_N"/>
</dbReference>
<organism evidence="5 6">
    <name type="scientific">Chenopodium quinoa</name>
    <name type="common">Quinoa</name>
    <dbReference type="NCBI Taxonomy" id="63459"/>
    <lineage>
        <taxon>Eukaryota</taxon>
        <taxon>Viridiplantae</taxon>
        <taxon>Streptophyta</taxon>
        <taxon>Embryophyta</taxon>
        <taxon>Tracheophyta</taxon>
        <taxon>Spermatophyta</taxon>
        <taxon>Magnoliopsida</taxon>
        <taxon>eudicotyledons</taxon>
        <taxon>Gunneridae</taxon>
        <taxon>Pentapetalae</taxon>
        <taxon>Caryophyllales</taxon>
        <taxon>Chenopodiaceae</taxon>
        <taxon>Chenopodioideae</taxon>
        <taxon>Atripliceae</taxon>
        <taxon>Chenopodium</taxon>
    </lineage>
</organism>
<evidence type="ECO:0000256" key="2">
    <source>
        <dbReference type="ARBA" id="ARBA00023242"/>
    </source>
</evidence>
<dbReference type="Gramene" id="AUR62018742-RA">
    <property type="protein sequence ID" value="AUR62018742-RA:cds"/>
    <property type="gene ID" value="AUR62018742"/>
</dbReference>
<dbReference type="Pfam" id="PF04825">
    <property type="entry name" value="Rad21_Rec8_N"/>
    <property type="match status" value="1"/>
</dbReference>
<evidence type="ECO:0000259" key="4">
    <source>
        <dbReference type="Pfam" id="PF04825"/>
    </source>
</evidence>
<dbReference type="GO" id="GO:0007062">
    <property type="term" value="P:sister chromatid cohesion"/>
    <property type="evidence" value="ECO:0007669"/>
    <property type="project" value="InterPro"/>
</dbReference>
<dbReference type="GO" id="GO:0005634">
    <property type="term" value="C:nucleus"/>
    <property type="evidence" value="ECO:0007669"/>
    <property type="project" value="UniProtKB-SubCell"/>
</dbReference>
<comment type="subcellular location">
    <subcellularLocation>
        <location evidence="1">Nucleus</location>
    </subcellularLocation>
</comment>
<proteinExistence type="predicted"/>
<evidence type="ECO:0000256" key="3">
    <source>
        <dbReference type="SAM" id="Phobius"/>
    </source>
</evidence>
<evidence type="ECO:0000313" key="6">
    <source>
        <dbReference type="Proteomes" id="UP000596660"/>
    </source>
</evidence>
<dbReference type="Proteomes" id="UP000596660">
    <property type="component" value="Unplaced"/>
</dbReference>
<name>A0A803LU48_CHEQI</name>
<keyword evidence="3" id="KW-0472">Membrane</keyword>
<dbReference type="InterPro" id="IPR039781">
    <property type="entry name" value="Rad21/Rec8-like"/>
</dbReference>
<keyword evidence="3" id="KW-1133">Transmembrane helix</keyword>
<feature type="transmembrane region" description="Helical" evidence="3">
    <location>
        <begin position="6"/>
        <end position="30"/>
    </location>
</feature>
<sequence length="194" mass="21939">MTAINPVLPFLCLLSSKGPLGAIWVAGYFFKRLKKRQVTDTDIISSVDKVLREGLPSVTYRILAYLLLGVVRIYSKKVEYLFNDCHETVSYINRFSVGKKVVSFRDIVRSSPSITLPERYELDTFQLEVADCASKCNIARNEDISIKGKDVFSQYSLDKLQFEEGSTLWEDLSDAQIITRGHYATGNLVVHSNT</sequence>
<protein>
    <recommendedName>
        <fullName evidence="4">Rad21/Rec8-like protein N-terminal domain-containing protein</fullName>
    </recommendedName>
</protein>
<dbReference type="AlphaFoldDB" id="A0A803LU48"/>
<reference evidence="5" key="2">
    <citation type="submission" date="2021-03" db="UniProtKB">
        <authorList>
            <consortium name="EnsemblPlants"/>
        </authorList>
    </citation>
    <scope>IDENTIFICATION</scope>
</reference>
<evidence type="ECO:0000313" key="5">
    <source>
        <dbReference type="EnsemblPlants" id="AUR62018742-RA:cds"/>
    </source>
</evidence>
<accession>A0A803LU48</accession>
<keyword evidence="3" id="KW-0812">Transmembrane</keyword>
<feature type="domain" description="Rad21/Rec8-like protein N-terminal" evidence="4">
    <location>
        <begin position="13"/>
        <end position="95"/>
    </location>
</feature>